<dbReference type="EMBL" id="OZ034819">
    <property type="protein sequence ID" value="CAL1394543.1"/>
    <property type="molecule type" value="Genomic_DNA"/>
</dbReference>
<accession>A0AAV2F9G9</accession>
<gene>
    <name evidence="1" type="ORF">LTRI10_LOCUS35039</name>
</gene>
<dbReference type="AlphaFoldDB" id="A0AAV2F9G9"/>
<proteinExistence type="predicted"/>
<protein>
    <submittedName>
        <fullName evidence="1">Uncharacterized protein</fullName>
    </submittedName>
</protein>
<evidence type="ECO:0000313" key="1">
    <source>
        <dbReference type="EMBL" id="CAL1394543.1"/>
    </source>
</evidence>
<dbReference type="Proteomes" id="UP001497516">
    <property type="component" value="Chromosome 6"/>
</dbReference>
<reference evidence="1 2" key="1">
    <citation type="submission" date="2024-04" db="EMBL/GenBank/DDBJ databases">
        <authorList>
            <person name="Fracassetti M."/>
        </authorList>
    </citation>
    <scope>NUCLEOTIDE SEQUENCE [LARGE SCALE GENOMIC DNA]</scope>
</reference>
<sequence>MEAPLLAGEDGDYAAVKTWPKLQLVFWTETQKPWKIAEPIAFNTECQFRLNSVTVMFVGHSGDVELFGVSISLSVIDSFVFGFRERERERERDFY</sequence>
<evidence type="ECO:0000313" key="2">
    <source>
        <dbReference type="Proteomes" id="UP001497516"/>
    </source>
</evidence>
<name>A0AAV2F9G9_9ROSI</name>
<organism evidence="1 2">
    <name type="scientific">Linum trigynum</name>
    <dbReference type="NCBI Taxonomy" id="586398"/>
    <lineage>
        <taxon>Eukaryota</taxon>
        <taxon>Viridiplantae</taxon>
        <taxon>Streptophyta</taxon>
        <taxon>Embryophyta</taxon>
        <taxon>Tracheophyta</taxon>
        <taxon>Spermatophyta</taxon>
        <taxon>Magnoliopsida</taxon>
        <taxon>eudicotyledons</taxon>
        <taxon>Gunneridae</taxon>
        <taxon>Pentapetalae</taxon>
        <taxon>rosids</taxon>
        <taxon>fabids</taxon>
        <taxon>Malpighiales</taxon>
        <taxon>Linaceae</taxon>
        <taxon>Linum</taxon>
    </lineage>
</organism>
<keyword evidence="2" id="KW-1185">Reference proteome</keyword>